<feature type="binding site" evidence="6">
    <location>
        <position position="150"/>
    </location>
    <ligand>
        <name>molybdate</name>
        <dbReference type="ChEBI" id="CHEBI:36264"/>
    </ligand>
</feature>
<evidence type="ECO:0000313" key="7">
    <source>
        <dbReference type="EMBL" id="TBO28684.1"/>
    </source>
</evidence>
<evidence type="ECO:0000256" key="6">
    <source>
        <dbReference type="PIRSR" id="PIRSR004846-1"/>
    </source>
</evidence>
<dbReference type="GO" id="GO:1901359">
    <property type="term" value="F:tungstate binding"/>
    <property type="evidence" value="ECO:0007669"/>
    <property type="project" value="UniProtKB-ARBA"/>
</dbReference>
<dbReference type="RefSeq" id="WP_130968775.1">
    <property type="nucleotide sequence ID" value="NZ_SIXI01000006.1"/>
</dbReference>
<evidence type="ECO:0000256" key="4">
    <source>
        <dbReference type="ARBA" id="ARBA00022729"/>
    </source>
</evidence>
<dbReference type="OrthoDB" id="9785015at2"/>
<keyword evidence="4" id="KW-0732">Signal</keyword>
<keyword evidence="2 6" id="KW-0500">Molybdenum</keyword>
<dbReference type="CDD" id="cd13539">
    <property type="entry name" value="PBP2_AvModA"/>
    <property type="match status" value="1"/>
</dbReference>
<dbReference type="GO" id="GO:0030973">
    <property type="term" value="F:molybdate ion binding"/>
    <property type="evidence" value="ECO:0007669"/>
    <property type="project" value="InterPro"/>
</dbReference>
<evidence type="ECO:0000256" key="2">
    <source>
        <dbReference type="ARBA" id="ARBA00022505"/>
    </source>
</evidence>
<keyword evidence="3 6" id="KW-0479">Metal-binding</keyword>
<comment type="caution">
    <text evidence="7">The sequence shown here is derived from an EMBL/GenBank/DDBJ whole genome shotgun (WGS) entry which is preliminary data.</text>
</comment>
<protein>
    <submittedName>
        <fullName evidence="7">Molybdate ABC transporter substrate-binding protein</fullName>
    </submittedName>
</protein>
<evidence type="ECO:0000256" key="5">
    <source>
        <dbReference type="ARBA" id="ARBA00062515"/>
    </source>
</evidence>
<dbReference type="FunFam" id="3.40.190.10:FF:000035">
    <property type="entry name" value="Molybdate ABC transporter substrate-binding protein"/>
    <property type="match status" value="1"/>
</dbReference>
<reference evidence="7 8" key="1">
    <citation type="submission" date="2019-02" db="EMBL/GenBank/DDBJ databases">
        <title>Aquabacterium sp. strain KMB7.</title>
        <authorList>
            <person name="Chen W.-M."/>
        </authorList>
    </citation>
    <scope>NUCLEOTIDE SEQUENCE [LARGE SCALE GENOMIC DNA]</scope>
    <source>
        <strain evidence="7 8">KMB7</strain>
    </source>
</reference>
<dbReference type="PANTHER" id="PTHR30632">
    <property type="entry name" value="MOLYBDATE-BINDING PERIPLASMIC PROTEIN"/>
    <property type="match status" value="1"/>
</dbReference>
<dbReference type="InterPro" id="IPR044084">
    <property type="entry name" value="AvModA-like_subst-bd"/>
</dbReference>
<gene>
    <name evidence="7" type="primary">modA</name>
    <name evidence="7" type="ORF">EYS42_13770</name>
</gene>
<dbReference type="PIRSF" id="PIRSF004846">
    <property type="entry name" value="ModA"/>
    <property type="match status" value="1"/>
</dbReference>
<dbReference type="InterPro" id="IPR050682">
    <property type="entry name" value="ModA/WtpA"/>
</dbReference>
<feature type="binding site" evidence="6">
    <location>
        <position position="42"/>
    </location>
    <ligand>
        <name>molybdate</name>
        <dbReference type="ChEBI" id="CHEBI:36264"/>
    </ligand>
</feature>
<dbReference type="GO" id="GO:0046872">
    <property type="term" value="F:metal ion binding"/>
    <property type="evidence" value="ECO:0007669"/>
    <property type="project" value="UniProtKB-KW"/>
</dbReference>
<accession>A0A4V2JFD3</accession>
<dbReference type="EMBL" id="SIXI01000006">
    <property type="protein sequence ID" value="TBO28684.1"/>
    <property type="molecule type" value="Genomic_DNA"/>
</dbReference>
<dbReference type="Proteomes" id="UP000292120">
    <property type="component" value="Unassembled WGS sequence"/>
</dbReference>
<dbReference type="SUPFAM" id="SSF53850">
    <property type="entry name" value="Periplasmic binding protein-like II"/>
    <property type="match status" value="1"/>
</dbReference>
<feature type="binding site" evidence="6">
    <location>
        <position position="15"/>
    </location>
    <ligand>
        <name>molybdate</name>
        <dbReference type="ChEBI" id="CHEBI:36264"/>
    </ligand>
</feature>
<comment type="subunit">
    <text evidence="5">The complex is composed of two ATP-binding proteins (ModC), two transmembrane proteins (ModB) and a solute-binding protein (ModA).</text>
</comment>
<dbReference type="PANTHER" id="PTHR30632:SF14">
    <property type="entry name" value="TUNGSTATE_MOLYBDATE_CHROMATE-BINDING PROTEIN MODA"/>
    <property type="match status" value="1"/>
</dbReference>
<name>A0A4V2JFD3_9BURK</name>
<proteinExistence type="inferred from homology"/>
<sequence>MHAHADTATVAVASSFAPTFQQLASVFEADTGHALKVSSGSTGKFYAQIRAGAPFDVLLAADDETPRKLEAEGFSVKGQRFTYARGKLVLWSLRPDLVDDQGQVLNKGGFARLAMANPKVAPYGAAALEVLTRLGVLGPLSGRIVQGESVAQAFQFVASGNADLGFVALSQLKGADRAWQGSWWVVPPDLYTPLVQEAVLLKQGQANVAARALMGFLKGDKARALMRAHGHEF</sequence>
<organism evidence="7 8">
    <name type="scientific">Aquabacterium lacunae</name>
    <dbReference type="NCBI Taxonomy" id="2528630"/>
    <lineage>
        <taxon>Bacteria</taxon>
        <taxon>Pseudomonadati</taxon>
        <taxon>Pseudomonadota</taxon>
        <taxon>Betaproteobacteria</taxon>
        <taxon>Burkholderiales</taxon>
        <taxon>Aquabacterium</taxon>
    </lineage>
</organism>
<dbReference type="GO" id="GO:0015689">
    <property type="term" value="P:molybdate ion transport"/>
    <property type="evidence" value="ECO:0007669"/>
    <property type="project" value="InterPro"/>
</dbReference>
<keyword evidence="8" id="KW-1185">Reference proteome</keyword>
<comment type="similarity">
    <text evidence="1">Belongs to the bacterial solute-binding protein ModA family.</text>
</comment>
<dbReference type="InterPro" id="IPR005950">
    <property type="entry name" value="ModA"/>
</dbReference>
<dbReference type="NCBIfam" id="TIGR01256">
    <property type="entry name" value="modA"/>
    <property type="match status" value="1"/>
</dbReference>
<dbReference type="Gene3D" id="3.40.190.10">
    <property type="entry name" value="Periplasmic binding protein-like II"/>
    <property type="match status" value="2"/>
</dbReference>
<dbReference type="Pfam" id="PF13531">
    <property type="entry name" value="SBP_bac_11"/>
    <property type="match status" value="1"/>
</dbReference>
<evidence type="ECO:0000256" key="3">
    <source>
        <dbReference type="ARBA" id="ARBA00022723"/>
    </source>
</evidence>
<evidence type="ECO:0000256" key="1">
    <source>
        <dbReference type="ARBA" id="ARBA00009175"/>
    </source>
</evidence>
<evidence type="ECO:0000313" key="8">
    <source>
        <dbReference type="Proteomes" id="UP000292120"/>
    </source>
</evidence>
<dbReference type="AlphaFoldDB" id="A0A4V2JFD3"/>